<keyword evidence="2" id="KW-0964">Secreted</keyword>
<dbReference type="GO" id="GO:0005509">
    <property type="term" value="F:calcium ion binding"/>
    <property type="evidence" value="ECO:0007669"/>
    <property type="project" value="InterPro"/>
</dbReference>
<dbReference type="RefSeq" id="WP_109012059.1">
    <property type="nucleotide sequence ID" value="NZ_BDUD01000001.1"/>
</dbReference>
<sequence>MANIIETKGKLFVGGDGNDNFSIGGYQYDPDAFGFRPYTSSANNTLNGGAGDDDLSVQGSEGDNLLNGDAGDDTLDTSYLLVGDSGPYLIPSEGNNTLNGGAGDDRLYANSSSGNNLLNGDDGNDSLFSYGFFQIEQGRYYDIVPGNNTLNGGAGNDRLDIDYSTGNNLLSGGDGKDTLDIGYSTGNNLLSGGDDNDSLSASGGYGYNGGLPEVYREASGNNTLDGGAGNDTLSIDNSTGNNVLSGGDGNDSLSASAALGNNTLNGGTGNDTLIGGSGTDTFVFNSFNEGIDSLYGFNATNELIQVSAAGFDCRLSIGSLKASQFTIGTSATTCAQRFIYDFTTGALYFDRDGSGGSFTQIQFAQLFGGVSLTENNFVVV</sequence>
<dbReference type="InterPro" id="IPR050557">
    <property type="entry name" value="RTX_toxin/Mannuronan_C5-epim"/>
</dbReference>
<gene>
    <name evidence="4" type="ORF">NIES4072_60130</name>
</gene>
<dbReference type="SUPFAM" id="SSF51120">
    <property type="entry name" value="beta-Roll"/>
    <property type="match status" value="2"/>
</dbReference>
<feature type="region of interest" description="Disordered" evidence="3">
    <location>
        <begin position="45"/>
        <end position="69"/>
    </location>
</feature>
<dbReference type="AlphaFoldDB" id="A0A2R5FVI4"/>
<dbReference type="OrthoDB" id="423639at2"/>
<evidence type="ECO:0000256" key="2">
    <source>
        <dbReference type="ARBA" id="ARBA00022525"/>
    </source>
</evidence>
<proteinExistence type="predicted"/>
<keyword evidence="5" id="KW-1185">Reference proteome</keyword>
<evidence type="ECO:0000256" key="3">
    <source>
        <dbReference type="SAM" id="MobiDB-lite"/>
    </source>
</evidence>
<comment type="subcellular location">
    <subcellularLocation>
        <location evidence="1">Secreted</location>
    </subcellularLocation>
</comment>
<dbReference type="InterPro" id="IPR011049">
    <property type="entry name" value="Serralysin-like_metalloprot_C"/>
</dbReference>
<evidence type="ECO:0000256" key="1">
    <source>
        <dbReference type="ARBA" id="ARBA00004613"/>
    </source>
</evidence>
<name>A0A2R5FVI4_NOSCO</name>
<dbReference type="Gene3D" id="2.150.10.10">
    <property type="entry name" value="Serralysin-like metalloprotease, C-terminal"/>
    <property type="match status" value="2"/>
</dbReference>
<evidence type="ECO:0000313" key="5">
    <source>
        <dbReference type="Proteomes" id="UP000245124"/>
    </source>
</evidence>
<dbReference type="Pfam" id="PF00353">
    <property type="entry name" value="HemolysinCabind"/>
    <property type="match status" value="10"/>
</dbReference>
<dbReference type="PANTHER" id="PTHR38340:SF1">
    <property type="entry name" value="S-LAYER PROTEIN"/>
    <property type="match status" value="1"/>
</dbReference>
<organism evidence="4 5">
    <name type="scientific">Nostoc commune NIES-4072</name>
    <dbReference type="NCBI Taxonomy" id="2005467"/>
    <lineage>
        <taxon>Bacteria</taxon>
        <taxon>Bacillati</taxon>
        <taxon>Cyanobacteriota</taxon>
        <taxon>Cyanophyceae</taxon>
        <taxon>Nostocales</taxon>
        <taxon>Nostocaceae</taxon>
        <taxon>Nostoc</taxon>
    </lineage>
</organism>
<reference evidence="4 5" key="1">
    <citation type="submission" date="2017-06" db="EMBL/GenBank/DDBJ databases">
        <title>Genome sequencing of cyanobaciteial culture collection at National Institute for Environmental Studies (NIES).</title>
        <authorList>
            <person name="Hirose Y."/>
            <person name="Shimura Y."/>
            <person name="Fujisawa T."/>
            <person name="Nakamura Y."/>
            <person name="Kawachi M."/>
        </authorList>
    </citation>
    <scope>NUCLEOTIDE SEQUENCE [LARGE SCALE GENOMIC DNA]</scope>
    <source>
        <strain evidence="4 5">NIES-4072</strain>
    </source>
</reference>
<dbReference type="Proteomes" id="UP000245124">
    <property type="component" value="Unassembled WGS sequence"/>
</dbReference>
<dbReference type="PRINTS" id="PR00313">
    <property type="entry name" value="CABNDNGRPT"/>
</dbReference>
<evidence type="ECO:0000313" key="4">
    <source>
        <dbReference type="EMBL" id="GBG22305.1"/>
    </source>
</evidence>
<dbReference type="InterPro" id="IPR001343">
    <property type="entry name" value="Hemolysn_Ca-bd"/>
</dbReference>
<protein>
    <submittedName>
        <fullName evidence="4">Hemolysin-type calcium-binding region</fullName>
    </submittedName>
</protein>
<dbReference type="EMBL" id="BDUD01000001">
    <property type="protein sequence ID" value="GBG22305.1"/>
    <property type="molecule type" value="Genomic_DNA"/>
</dbReference>
<dbReference type="PANTHER" id="PTHR38340">
    <property type="entry name" value="S-LAYER PROTEIN"/>
    <property type="match status" value="1"/>
</dbReference>
<accession>A0A2R5FVI4</accession>
<comment type="caution">
    <text evidence="4">The sequence shown here is derived from an EMBL/GenBank/DDBJ whole genome shotgun (WGS) entry which is preliminary data.</text>
</comment>
<dbReference type="GO" id="GO:0005576">
    <property type="term" value="C:extracellular region"/>
    <property type="evidence" value="ECO:0007669"/>
    <property type="project" value="UniProtKB-SubCell"/>
</dbReference>